<dbReference type="EMBL" id="ML977183">
    <property type="protein sequence ID" value="KAF1982529.1"/>
    <property type="molecule type" value="Genomic_DNA"/>
</dbReference>
<name>A0A6G1GP48_9PEZI</name>
<dbReference type="GO" id="GO:0005737">
    <property type="term" value="C:cytoplasm"/>
    <property type="evidence" value="ECO:0007669"/>
    <property type="project" value="TreeGrafter"/>
</dbReference>
<organism evidence="8 9">
    <name type="scientific">Aulographum hederae CBS 113979</name>
    <dbReference type="NCBI Taxonomy" id="1176131"/>
    <lineage>
        <taxon>Eukaryota</taxon>
        <taxon>Fungi</taxon>
        <taxon>Dikarya</taxon>
        <taxon>Ascomycota</taxon>
        <taxon>Pezizomycotina</taxon>
        <taxon>Dothideomycetes</taxon>
        <taxon>Pleosporomycetidae</taxon>
        <taxon>Aulographales</taxon>
        <taxon>Aulographaceae</taxon>
    </lineage>
</organism>
<evidence type="ECO:0000256" key="5">
    <source>
        <dbReference type="SAM" id="MobiDB-lite"/>
    </source>
</evidence>
<evidence type="ECO:0000256" key="3">
    <source>
        <dbReference type="ARBA" id="ARBA00023004"/>
    </source>
</evidence>
<feature type="region of interest" description="Disordered" evidence="5">
    <location>
        <begin position="36"/>
        <end position="222"/>
    </location>
</feature>
<evidence type="ECO:0000256" key="2">
    <source>
        <dbReference type="ARBA" id="ARBA00022723"/>
    </source>
</evidence>
<accession>A0A6G1GP48</accession>
<dbReference type="SMART" id="SM01117">
    <property type="entry name" value="Cyt-b5"/>
    <property type="match status" value="1"/>
</dbReference>
<dbReference type="GO" id="GO:0046872">
    <property type="term" value="F:metal ion binding"/>
    <property type="evidence" value="ECO:0007669"/>
    <property type="project" value="UniProtKB-UniRule"/>
</dbReference>
<keyword evidence="1 4" id="KW-0349">Heme</keyword>
<dbReference type="InterPro" id="IPR051872">
    <property type="entry name" value="Cytochrome_b5/Flavoprotein_Rdt"/>
</dbReference>
<dbReference type="AlphaFoldDB" id="A0A6G1GP48"/>
<dbReference type="InterPro" id="IPR036400">
    <property type="entry name" value="Cyt_B5-like_heme/steroid_sf"/>
</dbReference>
<keyword evidence="3 4" id="KW-0408">Iron</keyword>
<keyword evidence="6" id="KW-0732">Signal</keyword>
<comment type="similarity">
    <text evidence="4">Belongs to the cytochrome b5 family.</text>
</comment>
<feature type="domain" description="Cytochrome b5 heme-binding" evidence="7">
    <location>
        <begin position="250"/>
        <end position="328"/>
    </location>
</feature>
<dbReference type="Pfam" id="PF00173">
    <property type="entry name" value="Cyt-b5"/>
    <property type="match status" value="1"/>
</dbReference>
<dbReference type="PROSITE" id="PS00191">
    <property type="entry name" value="CYTOCHROME_B5_1"/>
    <property type="match status" value="1"/>
</dbReference>
<dbReference type="Gene3D" id="3.10.120.10">
    <property type="entry name" value="Cytochrome b5-like heme/steroid binding domain"/>
    <property type="match status" value="1"/>
</dbReference>
<dbReference type="GO" id="GO:0020037">
    <property type="term" value="F:heme binding"/>
    <property type="evidence" value="ECO:0007669"/>
    <property type="project" value="UniProtKB-UniRule"/>
</dbReference>
<gene>
    <name evidence="8" type="ORF">K402DRAFT_397440</name>
</gene>
<dbReference type="SUPFAM" id="SSF55856">
    <property type="entry name" value="Cytochrome b5-like heme/steroid binding domain"/>
    <property type="match status" value="1"/>
</dbReference>
<proteinExistence type="inferred from homology"/>
<feature type="compositionally biased region" description="Low complexity" evidence="5">
    <location>
        <begin position="79"/>
        <end position="88"/>
    </location>
</feature>
<keyword evidence="9" id="KW-1185">Reference proteome</keyword>
<dbReference type="PROSITE" id="PS50255">
    <property type="entry name" value="CYTOCHROME_B5_2"/>
    <property type="match status" value="1"/>
</dbReference>
<dbReference type="PANTHER" id="PTHR46237:SF1">
    <property type="entry name" value="CYTOCHROME B5 REDUCTASE 4"/>
    <property type="match status" value="1"/>
</dbReference>
<dbReference type="InterPro" id="IPR001199">
    <property type="entry name" value="Cyt_B5-like_heme/steroid-bd"/>
</dbReference>
<reference evidence="8" key="1">
    <citation type="journal article" date="2020" name="Stud. Mycol.">
        <title>101 Dothideomycetes genomes: a test case for predicting lifestyles and emergence of pathogens.</title>
        <authorList>
            <person name="Haridas S."/>
            <person name="Albert R."/>
            <person name="Binder M."/>
            <person name="Bloem J."/>
            <person name="Labutti K."/>
            <person name="Salamov A."/>
            <person name="Andreopoulos B."/>
            <person name="Baker S."/>
            <person name="Barry K."/>
            <person name="Bills G."/>
            <person name="Bluhm B."/>
            <person name="Cannon C."/>
            <person name="Castanera R."/>
            <person name="Culley D."/>
            <person name="Daum C."/>
            <person name="Ezra D."/>
            <person name="Gonzalez J."/>
            <person name="Henrissat B."/>
            <person name="Kuo A."/>
            <person name="Liang C."/>
            <person name="Lipzen A."/>
            <person name="Lutzoni F."/>
            <person name="Magnuson J."/>
            <person name="Mondo S."/>
            <person name="Nolan M."/>
            <person name="Ohm R."/>
            <person name="Pangilinan J."/>
            <person name="Park H.-J."/>
            <person name="Ramirez L."/>
            <person name="Alfaro M."/>
            <person name="Sun H."/>
            <person name="Tritt A."/>
            <person name="Yoshinaga Y."/>
            <person name="Zwiers L.-H."/>
            <person name="Turgeon B."/>
            <person name="Goodwin S."/>
            <person name="Spatafora J."/>
            <person name="Crous P."/>
            <person name="Grigoriev I."/>
        </authorList>
    </citation>
    <scope>NUCLEOTIDE SEQUENCE</scope>
    <source>
        <strain evidence="8">CBS 113979</strain>
    </source>
</reference>
<evidence type="ECO:0000313" key="8">
    <source>
        <dbReference type="EMBL" id="KAF1982529.1"/>
    </source>
</evidence>
<dbReference type="InterPro" id="IPR018506">
    <property type="entry name" value="Cyt_B5_heme-BS"/>
</dbReference>
<dbReference type="GO" id="GO:0004128">
    <property type="term" value="F:cytochrome-b5 reductase activity, acting on NAD(P)H"/>
    <property type="evidence" value="ECO:0007669"/>
    <property type="project" value="TreeGrafter"/>
</dbReference>
<feature type="chain" id="PRO_5026054892" description="Cytochrome b5 heme-binding domain-containing protein" evidence="6">
    <location>
        <begin position="25"/>
        <end position="344"/>
    </location>
</feature>
<evidence type="ECO:0000313" key="9">
    <source>
        <dbReference type="Proteomes" id="UP000800041"/>
    </source>
</evidence>
<evidence type="ECO:0000256" key="6">
    <source>
        <dbReference type="SAM" id="SignalP"/>
    </source>
</evidence>
<keyword evidence="2 4" id="KW-0479">Metal-binding</keyword>
<sequence>MLVACSTLLLAALVLFLNTPAGRTWTPMLSFLGFGTRQQQQPAPVAETTARDDNKKEDPRSEDKRSTSSEDVEDRRSRSPPSGDSTPRATPADTKPASGAAPVPTFSLNSNHESDSEEEEEDLPPPSFPAMNSAQRASAAPSHPRGPPTLKPLPVQATRPSQLMPPPPRPIPNRTIPANGSLRPSNGPLPNRGPPGAGLKPPTGGLLVPQSIASKTPNPRQKVLLKPGRSPLDWATLLKSGSNLSGVDRLHRVTPSQLKFANGRKGRPCWSSYQGKVYNIGTYLEYHPGGEGELRRAAGKDGEKLFLDVHPWVNWENMLGECLVGITVGENDMAANASSLEDMD</sequence>
<dbReference type="OrthoDB" id="432299at2759"/>
<dbReference type="PANTHER" id="PTHR46237">
    <property type="entry name" value="CYTOCHROME B5 REDUCTASE 4 FAMILY MEMBER"/>
    <property type="match status" value="1"/>
</dbReference>
<evidence type="ECO:0000259" key="7">
    <source>
        <dbReference type="PROSITE" id="PS50255"/>
    </source>
</evidence>
<dbReference type="Proteomes" id="UP000800041">
    <property type="component" value="Unassembled WGS sequence"/>
</dbReference>
<evidence type="ECO:0000256" key="1">
    <source>
        <dbReference type="ARBA" id="ARBA00022617"/>
    </source>
</evidence>
<protein>
    <recommendedName>
        <fullName evidence="7">Cytochrome b5 heme-binding domain-containing protein</fullName>
    </recommendedName>
</protein>
<evidence type="ECO:0000256" key="4">
    <source>
        <dbReference type="RuleBase" id="RU362121"/>
    </source>
</evidence>
<feature type="compositionally biased region" description="Basic and acidic residues" evidence="5">
    <location>
        <begin position="49"/>
        <end position="77"/>
    </location>
</feature>
<feature type="signal peptide" evidence="6">
    <location>
        <begin position="1"/>
        <end position="24"/>
    </location>
</feature>